<gene>
    <name evidence="4" type="ORF">ACFPFO_19605</name>
</gene>
<reference evidence="4 5" key="1">
    <citation type="journal article" date="2019" name="Int. J. Syst. Evol. Microbiol.">
        <title>The Global Catalogue of Microorganisms (GCM) 10K type strain sequencing project: providing services to taxonomists for standard genome sequencing and annotation.</title>
        <authorList>
            <consortium name="The Broad Institute Genomics Platform"/>
            <consortium name="The Broad Institute Genome Sequencing Center for Infectious Disease"/>
            <person name="Wu L."/>
            <person name="Ma J."/>
        </authorList>
    </citation>
    <scope>NUCLEOTIDE SEQUENCE [LARGE SCALE GENOMIC DNA]</scope>
    <source>
        <strain evidence="4 5">CGMCC 1.15824</strain>
    </source>
</reference>
<dbReference type="Pfam" id="PF00294">
    <property type="entry name" value="PfkB"/>
    <property type="match status" value="1"/>
</dbReference>
<dbReference type="GO" id="GO:0016301">
    <property type="term" value="F:kinase activity"/>
    <property type="evidence" value="ECO:0007669"/>
    <property type="project" value="UniProtKB-KW"/>
</dbReference>
<dbReference type="EC" id="2.7.1.-" evidence="4"/>
<dbReference type="InterPro" id="IPR011611">
    <property type="entry name" value="PfkB_dom"/>
</dbReference>
<dbReference type="SUPFAM" id="SSF53613">
    <property type="entry name" value="Ribokinase-like"/>
    <property type="match status" value="1"/>
</dbReference>
<dbReference type="Gene3D" id="3.40.1190.20">
    <property type="match status" value="1"/>
</dbReference>
<dbReference type="RefSeq" id="WP_224827634.1">
    <property type="nucleotide sequence ID" value="NZ_JAIVEF010000002.1"/>
</dbReference>
<dbReference type="PANTHER" id="PTHR10584">
    <property type="entry name" value="SUGAR KINASE"/>
    <property type="match status" value="1"/>
</dbReference>
<sequence length="312" mass="33072">MEEPLEVVSVGSALVDEEYLVSNLPEPDAGAYVHEESVGFGGVAANGAVGLSRLGHDTGVVVQLGNDDNADLVEANLREEGVSTARVRYDDEERSTYCMVFRDPDGERTIVTGGGAAKNLELTEADEAALRSAEVVFANGFCPDRVSRRLAELAADGEIRLVFDLASTLDELADRATERETIDDLLPHLALFVANEVSIDSYLGVRGEEAIEALRKRGVSRGALTSGEEGALLWDAEGVVEVSAFDVDVVDTTGAGDAFVCGLIHEWLLAGESAAEAGRFGAAAGAFNCTEQSARGGMVDDDRIRTFLAERS</sequence>
<evidence type="ECO:0000313" key="5">
    <source>
        <dbReference type="Proteomes" id="UP001595925"/>
    </source>
</evidence>
<evidence type="ECO:0000256" key="1">
    <source>
        <dbReference type="ARBA" id="ARBA00022679"/>
    </source>
</evidence>
<name>A0ABD5QJW1_9EURY</name>
<proteinExistence type="predicted"/>
<keyword evidence="1 4" id="KW-0808">Transferase</keyword>
<dbReference type="InterPro" id="IPR029056">
    <property type="entry name" value="Ribokinase-like"/>
</dbReference>
<dbReference type="PANTHER" id="PTHR10584:SF167">
    <property type="entry name" value="PFKB DOMAIN PROTEIN"/>
    <property type="match status" value="1"/>
</dbReference>
<dbReference type="GO" id="GO:0006796">
    <property type="term" value="P:phosphate-containing compound metabolic process"/>
    <property type="evidence" value="ECO:0007669"/>
    <property type="project" value="UniProtKB-ARBA"/>
</dbReference>
<keyword evidence="2 4" id="KW-0418">Kinase</keyword>
<dbReference type="PRINTS" id="PR00990">
    <property type="entry name" value="RIBOKINASE"/>
</dbReference>
<protein>
    <submittedName>
        <fullName evidence="4">Carbohydrate kinase family protein</fullName>
        <ecNumber evidence="4">2.7.1.-</ecNumber>
    </submittedName>
</protein>
<dbReference type="Proteomes" id="UP001595925">
    <property type="component" value="Unassembled WGS sequence"/>
</dbReference>
<evidence type="ECO:0000313" key="4">
    <source>
        <dbReference type="EMBL" id="MFC4989927.1"/>
    </source>
</evidence>
<organism evidence="4 5">
    <name type="scientific">Saliphagus infecundisoli</name>
    <dbReference type="NCBI Taxonomy" id="1849069"/>
    <lineage>
        <taxon>Archaea</taxon>
        <taxon>Methanobacteriati</taxon>
        <taxon>Methanobacteriota</taxon>
        <taxon>Stenosarchaea group</taxon>
        <taxon>Halobacteria</taxon>
        <taxon>Halobacteriales</taxon>
        <taxon>Natrialbaceae</taxon>
        <taxon>Saliphagus</taxon>
    </lineage>
</organism>
<evidence type="ECO:0000256" key="2">
    <source>
        <dbReference type="ARBA" id="ARBA00022777"/>
    </source>
</evidence>
<evidence type="ECO:0000259" key="3">
    <source>
        <dbReference type="Pfam" id="PF00294"/>
    </source>
</evidence>
<comment type="caution">
    <text evidence="4">The sequence shown here is derived from an EMBL/GenBank/DDBJ whole genome shotgun (WGS) entry which is preliminary data.</text>
</comment>
<accession>A0ABD5QJW1</accession>
<dbReference type="AlphaFoldDB" id="A0ABD5QJW1"/>
<feature type="domain" description="Carbohydrate kinase PfkB" evidence="3">
    <location>
        <begin position="6"/>
        <end position="296"/>
    </location>
</feature>
<dbReference type="EMBL" id="JBHSJG010000056">
    <property type="protein sequence ID" value="MFC4989927.1"/>
    <property type="molecule type" value="Genomic_DNA"/>
</dbReference>
<dbReference type="InterPro" id="IPR002139">
    <property type="entry name" value="Ribo/fructo_kinase"/>
</dbReference>
<keyword evidence="5" id="KW-1185">Reference proteome</keyword>